<evidence type="ECO:0000256" key="1">
    <source>
        <dbReference type="PIRSR" id="PIRSR001359-1"/>
    </source>
</evidence>
<reference evidence="4" key="1">
    <citation type="submission" date="2017-03" db="EMBL/GenBank/DDBJ databases">
        <authorList>
            <person name="Lund M.B."/>
        </authorList>
    </citation>
    <scope>NUCLEOTIDE SEQUENCE [LARGE SCALE GENOMIC DNA]</scope>
</reference>
<dbReference type="Proteomes" id="UP000219994">
    <property type="component" value="Unassembled WGS sequence"/>
</dbReference>
<keyword evidence="2" id="KW-0479">Metal-binding</keyword>
<feature type="binding site" evidence="2">
    <location>
        <position position="177"/>
    </location>
    <ligand>
        <name>Zn(2+)</name>
        <dbReference type="ChEBI" id="CHEBI:29105"/>
        <label>1</label>
        <note>catalytic</note>
    </ligand>
</feature>
<comment type="caution">
    <text evidence="3">The sequence shown here is derived from an EMBL/GenBank/DDBJ whole genome shotgun (WGS) entry which is preliminary data.</text>
</comment>
<organism evidence="3 4">
    <name type="scientific">Candidatus Lumbricidiphila eiseniae</name>
    <dbReference type="NCBI Taxonomy" id="1969409"/>
    <lineage>
        <taxon>Bacteria</taxon>
        <taxon>Bacillati</taxon>
        <taxon>Actinomycetota</taxon>
        <taxon>Actinomycetes</taxon>
        <taxon>Micrococcales</taxon>
        <taxon>Microbacteriaceae</taxon>
        <taxon>Candidatus Lumbricidiphila</taxon>
    </lineage>
</organism>
<name>A0A2A6FN80_9MICO</name>
<dbReference type="InterPro" id="IPR013785">
    <property type="entry name" value="Aldolase_TIM"/>
</dbReference>
<dbReference type="SUPFAM" id="SSF51569">
    <property type="entry name" value="Aldolase"/>
    <property type="match status" value="1"/>
</dbReference>
<evidence type="ECO:0000313" key="4">
    <source>
        <dbReference type="Proteomes" id="UP000219994"/>
    </source>
</evidence>
<sequence>MSLASTAELLRAAQAHNTAVAAFNVLHLETAEGLTAAAEATGLPVILQISENCVRYHGALDPIATATLAIARSSTAPVAVHLDHAEEIDLAFRAIDLGFSSVMYDGSKLNYSDNVAATRRVVEYATTGSVLVEAELGEVGGKNGAHTPGVRTDPREAECFVAETGVGALAVAVGSSHAMTERVAVIDVDLIGRLRDSVAVPLVLHGSSGVPDALIVRGIRAGLSKINVSTHLNRIFTNAITAYFGENPTTVDSRRYLAAARTALGEEAARLLTLFASH</sequence>
<protein>
    <submittedName>
        <fullName evidence="3">Fructose-bisphosphate aldolase</fullName>
    </submittedName>
</protein>
<feature type="binding site" evidence="2">
    <location>
        <position position="205"/>
    </location>
    <ligand>
        <name>Zn(2+)</name>
        <dbReference type="ChEBI" id="CHEBI:29105"/>
        <label>1</label>
        <note>catalytic</note>
    </ligand>
</feature>
<dbReference type="PANTHER" id="PTHR30304:SF0">
    <property type="entry name" value="D-TAGATOSE-1,6-BISPHOSPHATE ALDOLASE SUBUNIT GATY-RELATED"/>
    <property type="match status" value="1"/>
</dbReference>
<dbReference type="GO" id="GO:0005975">
    <property type="term" value="P:carbohydrate metabolic process"/>
    <property type="evidence" value="ECO:0007669"/>
    <property type="project" value="InterPro"/>
</dbReference>
<dbReference type="Pfam" id="PF01116">
    <property type="entry name" value="F_bP_aldolase"/>
    <property type="match status" value="1"/>
</dbReference>
<evidence type="ECO:0000256" key="2">
    <source>
        <dbReference type="PIRSR" id="PIRSR001359-3"/>
    </source>
</evidence>
<dbReference type="GO" id="GO:0016832">
    <property type="term" value="F:aldehyde-lyase activity"/>
    <property type="evidence" value="ECO:0007669"/>
    <property type="project" value="InterPro"/>
</dbReference>
<accession>A0A2A6FN80</accession>
<dbReference type="AlphaFoldDB" id="A0A2A6FN80"/>
<dbReference type="PIRSF" id="PIRSF001359">
    <property type="entry name" value="F_bP_aldolase_II"/>
    <property type="match status" value="1"/>
</dbReference>
<proteinExistence type="predicted"/>
<feature type="active site" description="Proton donor" evidence="1">
    <location>
        <position position="83"/>
    </location>
</feature>
<dbReference type="EMBL" id="NAEP01000056">
    <property type="protein sequence ID" value="PDQ34344.1"/>
    <property type="molecule type" value="Genomic_DNA"/>
</dbReference>
<dbReference type="PANTHER" id="PTHR30304">
    <property type="entry name" value="D-TAGATOSE-1,6-BISPHOSPHATE ALDOLASE"/>
    <property type="match status" value="1"/>
</dbReference>
<gene>
    <name evidence="3" type="ORF">B5766_11925</name>
</gene>
<dbReference type="Gene3D" id="3.20.20.70">
    <property type="entry name" value="Aldolase class I"/>
    <property type="match status" value="1"/>
</dbReference>
<evidence type="ECO:0000313" key="3">
    <source>
        <dbReference type="EMBL" id="PDQ34344.1"/>
    </source>
</evidence>
<dbReference type="GO" id="GO:0008270">
    <property type="term" value="F:zinc ion binding"/>
    <property type="evidence" value="ECO:0007669"/>
    <property type="project" value="InterPro"/>
</dbReference>
<dbReference type="InterPro" id="IPR000771">
    <property type="entry name" value="FBA_II"/>
</dbReference>
<dbReference type="CDD" id="cd00947">
    <property type="entry name" value="TBP_aldolase_IIB"/>
    <property type="match status" value="1"/>
</dbReference>
<comment type="cofactor">
    <cofactor evidence="2">
        <name>Zn(2+)</name>
        <dbReference type="ChEBI" id="CHEBI:29105"/>
    </cofactor>
    <text evidence="2">Binds 2 Zn(2+) ions per subunit. One is catalytic and the other provides a structural contribution.</text>
</comment>
<feature type="binding site" evidence="2">
    <location>
        <position position="84"/>
    </location>
    <ligand>
        <name>Zn(2+)</name>
        <dbReference type="ChEBI" id="CHEBI:29105"/>
        <label>1</label>
        <note>catalytic</note>
    </ligand>
</feature>
<feature type="binding site" evidence="2">
    <location>
        <position position="105"/>
    </location>
    <ligand>
        <name>Zn(2+)</name>
        <dbReference type="ChEBI" id="CHEBI:29105"/>
        <label>2</label>
    </ligand>
</feature>
<keyword evidence="2" id="KW-0862">Zinc</keyword>
<feature type="binding site" evidence="2">
    <location>
        <position position="135"/>
    </location>
    <ligand>
        <name>Zn(2+)</name>
        <dbReference type="ChEBI" id="CHEBI:29105"/>
        <label>2</label>
    </ligand>
</feature>
<dbReference type="InterPro" id="IPR050246">
    <property type="entry name" value="Class_II_FBP_aldolase"/>
</dbReference>